<dbReference type="GeneID" id="85380685"/>
<name>A0ABQ9S6R6_9PEZI</name>
<evidence type="ECO:0000313" key="2">
    <source>
        <dbReference type="Proteomes" id="UP001241169"/>
    </source>
</evidence>
<keyword evidence="2" id="KW-1185">Reference proteome</keyword>
<sequence length="46" mass="5075">MPPMLFNFSTISTTIFPGTLEGSLTVTKPYPLFVKLSASFRTPLKP</sequence>
<dbReference type="EMBL" id="MOPA01000011">
    <property type="protein sequence ID" value="KAK1527972.1"/>
    <property type="molecule type" value="Genomic_DNA"/>
</dbReference>
<comment type="caution">
    <text evidence="1">The sequence shown here is derived from an EMBL/GenBank/DDBJ whole genome shotgun (WGS) entry which is preliminary data.</text>
</comment>
<dbReference type="RefSeq" id="XP_060344319.1">
    <property type="nucleotide sequence ID" value="XM_060496786.1"/>
</dbReference>
<proteinExistence type="predicted"/>
<protein>
    <submittedName>
        <fullName evidence="1">Uncharacterized protein</fullName>
    </submittedName>
</protein>
<evidence type="ECO:0000313" key="1">
    <source>
        <dbReference type="EMBL" id="KAK1527972.1"/>
    </source>
</evidence>
<accession>A0ABQ9S6R6</accession>
<reference evidence="1 2" key="1">
    <citation type="submission" date="2016-10" db="EMBL/GenBank/DDBJ databases">
        <title>The genome sequence of Colletotrichum fioriniae PJ7.</title>
        <authorList>
            <person name="Baroncelli R."/>
        </authorList>
    </citation>
    <scope>NUCLEOTIDE SEQUENCE [LARGE SCALE GENOMIC DNA]</scope>
    <source>
        <strain evidence="1 2">IMI 384185</strain>
    </source>
</reference>
<dbReference type="Proteomes" id="UP001241169">
    <property type="component" value="Unassembled WGS sequence"/>
</dbReference>
<organism evidence="1 2">
    <name type="scientific">Colletotrichum paranaense</name>
    <dbReference type="NCBI Taxonomy" id="1914294"/>
    <lineage>
        <taxon>Eukaryota</taxon>
        <taxon>Fungi</taxon>
        <taxon>Dikarya</taxon>
        <taxon>Ascomycota</taxon>
        <taxon>Pezizomycotina</taxon>
        <taxon>Sordariomycetes</taxon>
        <taxon>Hypocreomycetidae</taxon>
        <taxon>Glomerellales</taxon>
        <taxon>Glomerellaceae</taxon>
        <taxon>Colletotrichum</taxon>
        <taxon>Colletotrichum acutatum species complex</taxon>
    </lineage>
</organism>
<gene>
    <name evidence="1" type="ORF">CPAR01_12530</name>
</gene>